<gene>
    <name evidence="1" type="ordered locus">Lbys_0390</name>
</gene>
<dbReference type="EMBL" id="CP002305">
    <property type="protein sequence ID" value="ADQ16168.1"/>
    <property type="molecule type" value="Genomic_DNA"/>
</dbReference>
<proteinExistence type="predicted"/>
<organism evidence="1 2">
    <name type="scientific">Leadbetterella byssophila (strain DSM 17132 / JCM 16389 / KACC 11308 / NBRC 106382 / 4M15)</name>
    <dbReference type="NCBI Taxonomy" id="649349"/>
    <lineage>
        <taxon>Bacteria</taxon>
        <taxon>Pseudomonadati</taxon>
        <taxon>Bacteroidota</taxon>
        <taxon>Cytophagia</taxon>
        <taxon>Cytophagales</taxon>
        <taxon>Leadbetterellaceae</taxon>
        <taxon>Leadbetterella</taxon>
    </lineage>
</organism>
<evidence type="ECO:0000313" key="1">
    <source>
        <dbReference type="EMBL" id="ADQ16168.1"/>
    </source>
</evidence>
<dbReference type="RefSeq" id="WP_013407223.1">
    <property type="nucleotide sequence ID" value="NC_014655.1"/>
</dbReference>
<dbReference type="OrthoDB" id="709006at2"/>
<protein>
    <submittedName>
        <fullName evidence="1">Uncharacterized protein</fullName>
    </submittedName>
</protein>
<evidence type="ECO:0000313" key="2">
    <source>
        <dbReference type="Proteomes" id="UP000007435"/>
    </source>
</evidence>
<keyword evidence="2" id="KW-1185">Reference proteome</keyword>
<dbReference type="KEGG" id="lby:Lbys_0390"/>
<name>E4RW25_LEAB4</name>
<dbReference type="Proteomes" id="UP000007435">
    <property type="component" value="Chromosome"/>
</dbReference>
<reference evidence="1 2" key="2">
    <citation type="journal article" date="2011" name="Stand. Genomic Sci.">
        <title>Complete genome sequence of Leadbetterella byssophila type strain (4M15).</title>
        <authorList>
            <person name="Abt B."/>
            <person name="Teshima H."/>
            <person name="Lucas S."/>
            <person name="Lapidus A."/>
            <person name="Del Rio T.G."/>
            <person name="Nolan M."/>
            <person name="Tice H."/>
            <person name="Cheng J.F."/>
            <person name="Pitluck S."/>
            <person name="Liolios K."/>
            <person name="Pagani I."/>
            <person name="Ivanova N."/>
            <person name="Mavromatis K."/>
            <person name="Pati A."/>
            <person name="Tapia R."/>
            <person name="Han C."/>
            <person name="Goodwin L."/>
            <person name="Chen A."/>
            <person name="Palaniappan K."/>
            <person name="Land M."/>
            <person name="Hauser L."/>
            <person name="Chang Y.J."/>
            <person name="Jeffries C.D."/>
            <person name="Rohde M."/>
            <person name="Goker M."/>
            <person name="Tindall B.J."/>
            <person name="Detter J.C."/>
            <person name="Woyke T."/>
            <person name="Bristow J."/>
            <person name="Eisen J.A."/>
            <person name="Markowitz V."/>
            <person name="Hugenholtz P."/>
            <person name="Klenk H.P."/>
            <person name="Kyrpides N.C."/>
        </authorList>
    </citation>
    <scope>NUCLEOTIDE SEQUENCE [LARGE SCALE GENOMIC DNA]</scope>
    <source>
        <strain evidence="2">DSM 17132 / JCM 16389 / KACC 11308 / NBRC 106382 / 4M15</strain>
    </source>
</reference>
<dbReference type="AlphaFoldDB" id="E4RW25"/>
<reference key="1">
    <citation type="submission" date="2010-11" db="EMBL/GenBank/DDBJ databases">
        <title>The complete genome of Leadbetterella byssophila DSM 17132.</title>
        <authorList>
            <consortium name="US DOE Joint Genome Institute (JGI-PGF)"/>
            <person name="Lucas S."/>
            <person name="Copeland A."/>
            <person name="Lapidus A."/>
            <person name="Glavina del Rio T."/>
            <person name="Dalin E."/>
            <person name="Tice H."/>
            <person name="Bruce D."/>
            <person name="Goodwin L."/>
            <person name="Pitluck S."/>
            <person name="Kyrpides N."/>
            <person name="Mavromatis K."/>
            <person name="Ivanova N."/>
            <person name="Teshima H."/>
            <person name="Brettin T."/>
            <person name="Detter J.C."/>
            <person name="Han C."/>
            <person name="Tapia R."/>
            <person name="Land M."/>
            <person name="Hauser L."/>
            <person name="Markowitz V."/>
            <person name="Cheng J.-F."/>
            <person name="Hugenholtz P."/>
            <person name="Woyke T."/>
            <person name="Wu D."/>
            <person name="Tindall B."/>
            <person name="Pomrenke H.G."/>
            <person name="Brambilla E."/>
            <person name="Klenk H.-P."/>
            <person name="Eisen J.A."/>
        </authorList>
    </citation>
    <scope>NUCLEOTIDE SEQUENCE [LARGE SCALE GENOMIC DNA]</scope>
    <source>
        <strain>DSM 17132</strain>
    </source>
</reference>
<accession>E4RW25</accession>
<dbReference type="HOGENOM" id="CLU_158632_0_0_10"/>
<sequence>MKKLVGAAIVVLGLIFYNFFKLPNRADLPGKFEEKAFVRNENNLGTVLLYYAFTVGDTLNADYQALGKTLPFNKTNGITTAFFFHGEAPDNLSLEPPHFDTTRYEVLKTLTIDKVGNRVLTDGLSL</sequence>
<dbReference type="STRING" id="649349.Lbys_0390"/>